<organism evidence="3 4">
    <name type="scientific">Stylophora pistillata</name>
    <name type="common">Smooth cauliflower coral</name>
    <dbReference type="NCBI Taxonomy" id="50429"/>
    <lineage>
        <taxon>Eukaryota</taxon>
        <taxon>Metazoa</taxon>
        <taxon>Cnidaria</taxon>
        <taxon>Anthozoa</taxon>
        <taxon>Hexacorallia</taxon>
        <taxon>Scleractinia</taxon>
        <taxon>Astrocoeniina</taxon>
        <taxon>Pocilloporidae</taxon>
        <taxon>Stylophora</taxon>
    </lineage>
</organism>
<feature type="compositionally biased region" description="Polar residues" evidence="2">
    <location>
        <begin position="48"/>
        <end position="57"/>
    </location>
</feature>
<keyword evidence="1" id="KW-0175">Coiled coil</keyword>
<feature type="region of interest" description="Disordered" evidence="2">
    <location>
        <begin position="687"/>
        <end position="718"/>
    </location>
</feature>
<feature type="coiled-coil region" evidence="1">
    <location>
        <begin position="166"/>
        <end position="202"/>
    </location>
</feature>
<dbReference type="InterPro" id="IPR029343">
    <property type="entry name" value="CCDC14"/>
</dbReference>
<dbReference type="PANTHER" id="PTHR22367">
    <property type="entry name" value="COILED-COIL DOMAIN-CONTAINING PROTEIN 14"/>
    <property type="match status" value="1"/>
</dbReference>
<feature type="region of interest" description="Disordered" evidence="2">
    <location>
        <begin position="78"/>
        <end position="155"/>
    </location>
</feature>
<feature type="compositionally biased region" description="Basic and acidic residues" evidence="2">
    <location>
        <begin position="281"/>
        <end position="293"/>
    </location>
</feature>
<evidence type="ECO:0000313" key="4">
    <source>
        <dbReference type="Proteomes" id="UP000225706"/>
    </source>
</evidence>
<feature type="compositionally biased region" description="Polar residues" evidence="2">
    <location>
        <begin position="689"/>
        <end position="714"/>
    </location>
</feature>
<evidence type="ECO:0000256" key="2">
    <source>
        <dbReference type="SAM" id="MobiDB-lite"/>
    </source>
</evidence>
<feature type="compositionally biased region" description="Low complexity" evidence="2">
    <location>
        <begin position="1"/>
        <end position="13"/>
    </location>
</feature>
<comment type="caution">
    <text evidence="3">The sequence shown here is derived from an EMBL/GenBank/DDBJ whole genome shotgun (WGS) entry which is preliminary data.</text>
</comment>
<proteinExistence type="predicted"/>
<dbReference type="PANTHER" id="PTHR22367:SF2">
    <property type="entry name" value="COILED-COIL DOMAIN-CONTAINING PROTEIN 14"/>
    <property type="match status" value="1"/>
</dbReference>
<feature type="region of interest" description="Disordered" evidence="2">
    <location>
        <begin position="755"/>
        <end position="780"/>
    </location>
</feature>
<dbReference type="EMBL" id="LSMT01000243">
    <property type="protein sequence ID" value="PFX22324.1"/>
    <property type="molecule type" value="Genomic_DNA"/>
</dbReference>
<feature type="compositionally biased region" description="Polar residues" evidence="2">
    <location>
        <begin position="230"/>
        <end position="251"/>
    </location>
</feature>
<feature type="compositionally biased region" description="Polar residues" evidence="2">
    <location>
        <begin position="318"/>
        <end position="329"/>
    </location>
</feature>
<protein>
    <submittedName>
        <fullName evidence="3">Coiled-coil domain-containing protein 14</fullName>
    </submittedName>
</protein>
<name>A0A2B4RV48_STYPI</name>
<gene>
    <name evidence="3" type="primary">CCDC14</name>
    <name evidence="3" type="ORF">AWC38_SpisGene13161</name>
</gene>
<evidence type="ECO:0000313" key="3">
    <source>
        <dbReference type="EMBL" id="PFX22324.1"/>
    </source>
</evidence>
<dbReference type="GO" id="GO:0034451">
    <property type="term" value="C:centriolar satellite"/>
    <property type="evidence" value="ECO:0007669"/>
    <property type="project" value="TreeGrafter"/>
</dbReference>
<feature type="region of interest" description="Disordered" evidence="2">
    <location>
        <begin position="1"/>
        <end position="57"/>
    </location>
</feature>
<dbReference type="OrthoDB" id="10014807at2759"/>
<dbReference type="AlphaFoldDB" id="A0A2B4RV48"/>
<keyword evidence="4" id="KW-1185">Reference proteome</keyword>
<sequence>MKSSGGVKASKASLLARGLPTKTKPPAFKRVSKGQHKAVKETKPGYSLYTSDSEDQVSSVDRGLNRCAALLSNILDNEDKDGTAKSKVTSMGKPVKSTLKRAGTALHPQVKPDRLGNQRARPSSRKVLIPTAKTDDRASPSPSRPQEVKQGISTAYNDRLVSSTPILTAEERQKQQQLQRREAELQQELSQLKQRYELLQKQNDPNHHTEQKLQLQNSMMQELDSHQRKNPLQRSASSRHSTERQSVSNSGSEKHSRRPSARKSLDYSGFPEVKTSASDTSVDRGFDKPHVEGVLDATGGEGRERVGDDDLLQGVDDSVTQEVDTSGSKKQVRIISPSGNTSPHVDRESLASANPLQNMSNSTNTGISEGKATRQIATPSSPSARASSRRAKDGIEISSAENQARMIEYLIDELRALLGNTGDLEVDRLLSEIDNAAKLLPYLLEKDHTASVSQETEQAVRAYKVENAQLKRKLLISHQKLKEGSIKKYDDKSSGRTDLAFELAACRSVNSVLQKQLSEEKDSKEQVLTERDRLSQNLNELKEERKKFLQILSNKEQDNLRLKRELQQDSSKLTAENDKLKADLEAVYLSTEADKKEATILGLSLKQKDAEIDRLKELTRGLQQSLTRLLSDIEQFQPNGPLKLGSMLDKASALEGLNKFLGSGLQTAGQVTTPGLSPEVLHLARRSNRNPLSPSQPEKTLITTEQSPPLSQGVVSMGKVSGRSSDLKYKKHLRFADAAQDTSVHTDGIESWENGLKVEDLEDEENGGDLSSLSSGEEEDFKRDLANLDANIARIQKSLRETAHRT</sequence>
<feature type="compositionally biased region" description="Polar residues" evidence="2">
    <location>
        <begin position="351"/>
        <end position="367"/>
    </location>
</feature>
<dbReference type="Proteomes" id="UP000225706">
    <property type="component" value="Unassembled WGS sequence"/>
</dbReference>
<feature type="coiled-coil region" evidence="1">
    <location>
        <begin position="517"/>
        <end position="625"/>
    </location>
</feature>
<feature type="region of interest" description="Disordered" evidence="2">
    <location>
        <begin position="221"/>
        <end position="397"/>
    </location>
</feature>
<dbReference type="GO" id="GO:0071539">
    <property type="term" value="P:protein localization to centrosome"/>
    <property type="evidence" value="ECO:0007669"/>
    <property type="project" value="TreeGrafter"/>
</dbReference>
<dbReference type="Pfam" id="PF15254">
    <property type="entry name" value="CCDC14"/>
    <property type="match status" value="2"/>
</dbReference>
<accession>A0A2B4RV48</accession>
<reference evidence="4" key="1">
    <citation type="journal article" date="2017" name="bioRxiv">
        <title>Comparative analysis of the genomes of Stylophora pistillata and Acropora digitifera provides evidence for extensive differences between species of corals.</title>
        <authorList>
            <person name="Voolstra C.R."/>
            <person name="Li Y."/>
            <person name="Liew Y.J."/>
            <person name="Baumgarten S."/>
            <person name="Zoccola D."/>
            <person name="Flot J.-F."/>
            <person name="Tambutte S."/>
            <person name="Allemand D."/>
            <person name="Aranda M."/>
        </authorList>
    </citation>
    <scope>NUCLEOTIDE SEQUENCE [LARGE SCALE GENOMIC DNA]</scope>
</reference>
<evidence type="ECO:0000256" key="1">
    <source>
        <dbReference type="SAM" id="Coils"/>
    </source>
</evidence>